<sequence length="510" mass="56971">MSMQDSAYNGSLRTQAQFEQYPSRELDRPGGTIALTPLCAACRGGHLETVKLLLANHANPNIASSYDRTPLYFITEADDDPQRPVPSTTRCAIIRELASGKGGVKAELDAPCDDEQNTPLMNAIMQGKDRHVIRQLIECGASITIEHPITQKTPKDLAEDHDLSDCLRTKAETDAAWGKLVDLVVSFVLLVVWYVNSKTMTNVVGGIVKKYYDISVEDAAVPRNLREQVEPKSIGEFKSFLDDVVKQDKKFEKFFSPNDPFLTNLATKANALRNDPTTDLGKPENIKHITRLSLYHPFIYCDDSSSMGEEDRYEYQTQLVTRIARIATKIVPDDMAGVELRFINNAFNSQVSAQEIEGAVRGAGPDGTTNIGTNLRKKILEPFVYDLINKPVIAGKAFAFRRPLLICIITDGSPYPEPANVLLQEIVECKRRLEDKGYDPTAVMFCISQVGTSVEATQFIEALRNEKEIEDVTYCTVGHLESQFKELKGNERALESWLLHVLTKPIMDRH</sequence>
<dbReference type="HOGENOM" id="CLU_024883_0_0_1"/>
<proteinExistence type="predicted"/>
<dbReference type="PANTHER" id="PTHR34706:SF3">
    <property type="entry name" value="ANKYRIN REPEAT PROTEIN (AFU_ORTHOLOGUE AFUA_7G06200)"/>
    <property type="match status" value="1"/>
</dbReference>
<dbReference type="InterPro" id="IPR002110">
    <property type="entry name" value="Ankyrin_rpt"/>
</dbReference>
<dbReference type="PANTHER" id="PTHR34706">
    <property type="entry name" value="SLR1338 PROTEIN"/>
    <property type="match status" value="1"/>
</dbReference>
<evidence type="ECO:0000313" key="3">
    <source>
        <dbReference type="Proteomes" id="UP000053424"/>
    </source>
</evidence>
<protein>
    <submittedName>
        <fullName evidence="2">Uncharacterized protein</fullName>
    </submittedName>
</protein>
<feature type="repeat" description="ANK" evidence="1">
    <location>
        <begin position="115"/>
        <end position="148"/>
    </location>
</feature>
<accession>A0A0C2Z9D0</accession>
<keyword evidence="3" id="KW-1185">Reference proteome</keyword>
<dbReference type="EMBL" id="KN831768">
    <property type="protein sequence ID" value="KIM49757.1"/>
    <property type="molecule type" value="Genomic_DNA"/>
</dbReference>
<reference evidence="3" key="2">
    <citation type="submission" date="2015-01" db="EMBL/GenBank/DDBJ databases">
        <title>Evolutionary Origins and Diversification of the Mycorrhizal Mutualists.</title>
        <authorList>
            <consortium name="DOE Joint Genome Institute"/>
            <consortium name="Mycorrhizal Genomics Consortium"/>
            <person name="Kohler A."/>
            <person name="Kuo A."/>
            <person name="Nagy L.G."/>
            <person name="Floudas D."/>
            <person name="Copeland A."/>
            <person name="Barry K.W."/>
            <person name="Cichocki N."/>
            <person name="Veneault-Fourrey C."/>
            <person name="LaButti K."/>
            <person name="Lindquist E.A."/>
            <person name="Lipzen A."/>
            <person name="Lundell T."/>
            <person name="Morin E."/>
            <person name="Murat C."/>
            <person name="Riley R."/>
            <person name="Ohm R."/>
            <person name="Sun H."/>
            <person name="Tunlid A."/>
            <person name="Henrissat B."/>
            <person name="Grigoriev I.V."/>
            <person name="Hibbett D.S."/>
            <person name="Martin F."/>
        </authorList>
    </citation>
    <scope>NUCLEOTIDE SEQUENCE [LARGE SCALE GENOMIC DNA]</scope>
    <source>
        <strain evidence="3">h7</strain>
    </source>
</reference>
<dbReference type="Gene3D" id="1.25.40.20">
    <property type="entry name" value="Ankyrin repeat-containing domain"/>
    <property type="match status" value="1"/>
</dbReference>
<keyword evidence="1" id="KW-0040">ANK repeat</keyword>
<dbReference type="STRING" id="686832.A0A0C2Z9D0"/>
<dbReference type="PROSITE" id="PS50088">
    <property type="entry name" value="ANK_REPEAT"/>
    <property type="match status" value="2"/>
</dbReference>
<dbReference type="Pfam" id="PF00023">
    <property type="entry name" value="Ank"/>
    <property type="match status" value="1"/>
</dbReference>
<dbReference type="AlphaFoldDB" id="A0A0C2Z9D0"/>
<gene>
    <name evidence="2" type="ORF">M413DRAFT_6654</name>
</gene>
<evidence type="ECO:0000313" key="2">
    <source>
        <dbReference type="EMBL" id="KIM49757.1"/>
    </source>
</evidence>
<organism evidence="2 3">
    <name type="scientific">Hebeloma cylindrosporum</name>
    <dbReference type="NCBI Taxonomy" id="76867"/>
    <lineage>
        <taxon>Eukaryota</taxon>
        <taxon>Fungi</taxon>
        <taxon>Dikarya</taxon>
        <taxon>Basidiomycota</taxon>
        <taxon>Agaricomycotina</taxon>
        <taxon>Agaricomycetes</taxon>
        <taxon>Agaricomycetidae</taxon>
        <taxon>Agaricales</taxon>
        <taxon>Agaricineae</taxon>
        <taxon>Hymenogastraceae</taxon>
        <taxon>Hebeloma</taxon>
    </lineage>
</organism>
<dbReference type="OrthoDB" id="2142040at2759"/>
<dbReference type="SMART" id="SM00248">
    <property type="entry name" value="ANK"/>
    <property type="match status" value="2"/>
</dbReference>
<reference evidence="2 3" key="1">
    <citation type="submission" date="2014-04" db="EMBL/GenBank/DDBJ databases">
        <authorList>
            <consortium name="DOE Joint Genome Institute"/>
            <person name="Kuo A."/>
            <person name="Gay G."/>
            <person name="Dore J."/>
            <person name="Kohler A."/>
            <person name="Nagy L.G."/>
            <person name="Floudas D."/>
            <person name="Copeland A."/>
            <person name="Barry K.W."/>
            <person name="Cichocki N."/>
            <person name="Veneault-Fourrey C."/>
            <person name="LaButti K."/>
            <person name="Lindquist E.A."/>
            <person name="Lipzen A."/>
            <person name="Lundell T."/>
            <person name="Morin E."/>
            <person name="Murat C."/>
            <person name="Sun H."/>
            <person name="Tunlid A."/>
            <person name="Henrissat B."/>
            <person name="Grigoriev I.V."/>
            <person name="Hibbett D.S."/>
            <person name="Martin F."/>
            <person name="Nordberg H.P."/>
            <person name="Cantor M.N."/>
            <person name="Hua S.X."/>
        </authorList>
    </citation>
    <scope>NUCLEOTIDE SEQUENCE [LARGE SCALE GENOMIC DNA]</scope>
    <source>
        <strain evidence="3">h7</strain>
    </source>
</reference>
<name>A0A0C2Z9D0_HEBCY</name>
<dbReference type="InterPro" id="IPR036770">
    <property type="entry name" value="Ankyrin_rpt-contain_sf"/>
</dbReference>
<evidence type="ECO:0000256" key="1">
    <source>
        <dbReference type="PROSITE-ProRule" id="PRU00023"/>
    </source>
</evidence>
<feature type="repeat" description="ANK" evidence="1">
    <location>
        <begin position="33"/>
        <end position="65"/>
    </location>
</feature>
<dbReference type="Proteomes" id="UP000053424">
    <property type="component" value="Unassembled WGS sequence"/>
</dbReference>
<dbReference type="SUPFAM" id="SSF48403">
    <property type="entry name" value="Ankyrin repeat"/>
    <property type="match status" value="1"/>
</dbReference>